<comment type="caution">
    <text evidence="3">The sequence shown here is derived from an EMBL/GenBank/DDBJ whole genome shotgun (WGS) entry which is preliminary data.</text>
</comment>
<gene>
    <name evidence="3" type="ORF">P691DRAFT_818260</name>
</gene>
<protein>
    <recommendedName>
        <fullName evidence="2">DUF6534 domain-containing protein</fullName>
    </recommendedName>
</protein>
<feature type="transmembrane region" description="Helical" evidence="1">
    <location>
        <begin position="42"/>
        <end position="66"/>
    </location>
</feature>
<keyword evidence="1" id="KW-1133">Transmembrane helix</keyword>
<feature type="transmembrane region" description="Helical" evidence="1">
    <location>
        <begin position="6"/>
        <end position="30"/>
    </location>
</feature>
<proteinExistence type="predicted"/>
<dbReference type="Pfam" id="PF20152">
    <property type="entry name" value="DUF6534"/>
    <property type="match status" value="1"/>
</dbReference>
<dbReference type="PANTHER" id="PTHR40465">
    <property type="entry name" value="CHROMOSOME 1, WHOLE GENOME SHOTGUN SEQUENCE"/>
    <property type="match status" value="1"/>
</dbReference>
<feature type="domain" description="DUF6534" evidence="2">
    <location>
        <begin position="163"/>
        <end position="248"/>
    </location>
</feature>
<dbReference type="Proteomes" id="UP000807342">
    <property type="component" value="Unassembled WGS sequence"/>
</dbReference>
<sequence>MGAYDLSLGVLLMGVFLNTLLFGFVTMQFITYYSRNFKDPFWIRLAVATMVVVDTFHSAVVIYMIWEYCVTSFNNPTILNVALWPYTFTPIGTALAAVVTHSFLSYRIYCLDRKPWVLSLLMLGTLTTFATGVACGIKAWLLEDLSKFGALTTLATCWLGLQMILDVVIASGMSYVLWKSKTGSYKMDGVVHRLIGTAIQIGVFCVIFAAGDLISFVVAPQTHFYGMFAIPLGRIYTNTLMNTLNMRSELKETLSENIGMKSVCN</sequence>
<feature type="transmembrane region" description="Helical" evidence="1">
    <location>
        <begin position="190"/>
        <end position="211"/>
    </location>
</feature>
<evidence type="ECO:0000313" key="4">
    <source>
        <dbReference type="Proteomes" id="UP000807342"/>
    </source>
</evidence>
<evidence type="ECO:0000259" key="2">
    <source>
        <dbReference type="Pfam" id="PF20152"/>
    </source>
</evidence>
<dbReference type="EMBL" id="MU151175">
    <property type="protein sequence ID" value="KAF9448050.1"/>
    <property type="molecule type" value="Genomic_DNA"/>
</dbReference>
<keyword evidence="4" id="KW-1185">Reference proteome</keyword>
<feature type="non-terminal residue" evidence="3">
    <location>
        <position position="265"/>
    </location>
</feature>
<evidence type="ECO:0000313" key="3">
    <source>
        <dbReference type="EMBL" id="KAF9448050.1"/>
    </source>
</evidence>
<accession>A0A9P5XC87</accession>
<feature type="transmembrane region" description="Helical" evidence="1">
    <location>
        <begin position="153"/>
        <end position="178"/>
    </location>
</feature>
<keyword evidence="1" id="KW-0472">Membrane</keyword>
<dbReference type="OrthoDB" id="2562493at2759"/>
<organism evidence="3 4">
    <name type="scientific">Macrolepiota fuliginosa MF-IS2</name>
    <dbReference type="NCBI Taxonomy" id="1400762"/>
    <lineage>
        <taxon>Eukaryota</taxon>
        <taxon>Fungi</taxon>
        <taxon>Dikarya</taxon>
        <taxon>Basidiomycota</taxon>
        <taxon>Agaricomycotina</taxon>
        <taxon>Agaricomycetes</taxon>
        <taxon>Agaricomycetidae</taxon>
        <taxon>Agaricales</taxon>
        <taxon>Agaricineae</taxon>
        <taxon>Agaricaceae</taxon>
        <taxon>Macrolepiota</taxon>
    </lineage>
</organism>
<feature type="transmembrane region" description="Helical" evidence="1">
    <location>
        <begin position="223"/>
        <end position="241"/>
    </location>
</feature>
<dbReference type="AlphaFoldDB" id="A0A9P5XC87"/>
<dbReference type="PANTHER" id="PTHR40465:SF1">
    <property type="entry name" value="DUF6534 DOMAIN-CONTAINING PROTEIN"/>
    <property type="match status" value="1"/>
</dbReference>
<dbReference type="InterPro" id="IPR045339">
    <property type="entry name" value="DUF6534"/>
</dbReference>
<feature type="transmembrane region" description="Helical" evidence="1">
    <location>
        <begin position="86"/>
        <end position="104"/>
    </location>
</feature>
<evidence type="ECO:0000256" key="1">
    <source>
        <dbReference type="SAM" id="Phobius"/>
    </source>
</evidence>
<reference evidence="3" key="1">
    <citation type="submission" date="2020-11" db="EMBL/GenBank/DDBJ databases">
        <authorList>
            <consortium name="DOE Joint Genome Institute"/>
            <person name="Ahrendt S."/>
            <person name="Riley R."/>
            <person name="Andreopoulos W."/>
            <person name="Labutti K."/>
            <person name="Pangilinan J."/>
            <person name="Ruiz-Duenas F.J."/>
            <person name="Barrasa J.M."/>
            <person name="Sanchez-Garcia M."/>
            <person name="Camarero S."/>
            <person name="Miyauchi S."/>
            <person name="Serrano A."/>
            <person name="Linde D."/>
            <person name="Babiker R."/>
            <person name="Drula E."/>
            <person name="Ayuso-Fernandez I."/>
            <person name="Pacheco R."/>
            <person name="Padilla G."/>
            <person name="Ferreira P."/>
            <person name="Barriuso J."/>
            <person name="Kellner H."/>
            <person name="Castanera R."/>
            <person name="Alfaro M."/>
            <person name="Ramirez L."/>
            <person name="Pisabarro A.G."/>
            <person name="Kuo A."/>
            <person name="Tritt A."/>
            <person name="Lipzen A."/>
            <person name="He G."/>
            <person name="Yan M."/>
            <person name="Ng V."/>
            <person name="Cullen D."/>
            <person name="Martin F."/>
            <person name="Rosso M.-N."/>
            <person name="Henrissat B."/>
            <person name="Hibbett D."/>
            <person name="Martinez A.T."/>
            <person name="Grigoriev I.V."/>
        </authorList>
    </citation>
    <scope>NUCLEOTIDE SEQUENCE</scope>
    <source>
        <strain evidence="3">MF-IS2</strain>
    </source>
</reference>
<feature type="transmembrane region" description="Helical" evidence="1">
    <location>
        <begin position="116"/>
        <end position="141"/>
    </location>
</feature>
<name>A0A9P5XC87_9AGAR</name>
<keyword evidence="1" id="KW-0812">Transmembrane</keyword>